<evidence type="ECO:0000256" key="1">
    <source>
        <dbReference type="ARBA" id="ARBA00022475"/>
    </source>
</evidence>
<dbReference type="EMBL" id="PHUF01000002">
    <property type="protein sequence ID" value="PKB25628.1"/>
    <property type="molecule type" value="Genomic_DNA"/>
</dbReference>
<evidence type="ECO:0000256" key="5">
    <source>
        <dbReference type="HAMAP-Rule" id="MF_00189"/>
    </source>
</evidence>
<dbReference type="InterPro" id="IPR006008">
    <property type="entry name" value="YciB"/>
</dbReference>
<dbReference type="PANTHER" id="PTHR36917:SF1">
    <property type="entry name" value="INNER MEMBRANE-SPANNING PROTEIN YCIB"/>
    <property type="match status" value="1"/>
</dbReference>
<keyword evidence="4 5" id="KW-0472">Membrane</keyword>
<accession>A0A2N0I358</accession>
<comment type="caution">
    <text evidence="6">The sequence shown here is derived from an EMBL/GenBank/DDBJ whole genome shotgun (WGS) entry which is preliminary data.</text>
</comment>
<evidence type="ECO:0000256" key="4">
    <source>
        <dbReference type="ARBA" id="ARBA00023136"/>
    </source>
</evidence>
<feature type="transmembrane region" description="Helical" evidence="5">
    <location>
        <begin position="157"/>
        <end position="175"/>
    </location>
</feature>
<keyword evidence="2 5" id="KW-0812">Transmembrane</keyword>
<organism evidence="6 7">
    <name type="scientific">Novosphingobium kunmingense</name>
    <dbReference type="NCBI Taxonomy" id="1211806"/>
    <lineage>
        <taxon>Bacteria</taxon>
        <taxon>Pseudomonadati</taxon>
        <taxon>Pseudomonadota</taxon>
        <taxon>Alphaproteobacteria</taxon>
        <taxon>Sphingomonadales</taxon>
        <taxon>Sphingomonadaceae</taxon>
        <taxon>Novosphingobium</taxon>
    </lineage>
</organism>
<comment type="subcellular location">
    <subcellularLocation>
        <location evidence="5">Cell inner membrane</location>
        <topology evidence="5">Multi-pass membrane protein</topology>
    </subcellularLocation>
</comment>
<dbReference type="GO" id="GO:0005886">
    <property type="term" value="C:plasma membrane"/>
    <property type="evidence" value="ECO:0007669"/>
    <property type="project" value="UniProtKB-SubCell"/>
</dbReference>
<dbReference type="HAMAP" id="MF_00189">
    <property type="entry name" value="YciB"/>
    <property type="match status" value="1"/>
</dbReference>
<sequence>MDEPAATPAEGPTAKAKPRSGLLNLLVDYGPIVVFFVVYRLYAPADHSSLAEVATVIRATASFMAAAVLALTVSKWKLGHVSPMLWLSTAMIVVFGGLTIAFQNAAFIQLKPTLIYLLCGLALLIGAWRGKALLKILLDAAFEGLNDEGWLKLSRRWGWFFLFLAALNEVLRYLYNQENGGLETWIGMKLWVFLPLTFLFTFTQLPMLLKHGLAQDAQGEVVTDPLHD</sequence>
<reference evidence="6 7" key="1">
    <citation type="submission" date="2017-11" db="EMBL/GenBank/DDBJ databases">
        <title>Genomic Encyclopedia of Type Strains, Phase III (KMG-III): the genomes of soil and plant-associated and newly described type strains.</title>
        <authorList>
            <person name="Whitman W."/>
        </authorList>
    </citation>
    <scope>NUCLEOTIDE SEQUENCE [LARGE SCALE GENOMIC DNA]</scope>
    <source>
        <strain evidence="6 7">CGMCC 1.12274</strain>
    </source>
</reference>
<keyword evidence="5" id="KW-0997">Cell inner membrane</keyword>
<dbReference type="Proteomes" id="UP000232587">
    <property type="component" value="Unassembled WGS sequence"/>
</dbReference>
<comment type="function">
    <text evidence="5">Plays a role in cell envelope biogenesis, maintenance of cell envelope integrity and membrane homeostasis.</text>
</comment>
<comment type="similarity">
    <text evidence="5">Belongs to the YciB family.</text>
</comment>
<keyword evidence="1 5" id="KW-1003">Cell membrane</keyword>
<name>A0A2N0I358_9SPHN</name>
<gene>
    <name evidence="5" type="primary">yciB</name>
    <name evidence="6" type="ORF">B0I00_0831</name>
</gene>
<feature type="transmembrane region" description="Helical" evidence="5">
    <location>
        <begin position="21"/>
        <end position="42"/>
    </location>
</feature>
<evidence type="ECO:0000256" key="3">
    <source>
        <dbReference type="ARBA" id="ARBA00022989"/>
    </source>
</evidence>
<dbReference type="PANTHER" id="PTHR36917">
    <property type="entry name" value="INTRACELLULAR SEPTATION PROTEIN A-RELATED"/>
    <property type="match status" value="1"/>
</dbReference>
<evidence type="ECO:0000256" key="2">
    <source>
        <dbReference type="ARBA" id="ARBA00022692"/>
    </source>
</evidence>
<dbReference type="RefSeq" id="WP_100866052.1">
    <property type="nucleotide sequence ID" value="NZ_PHUF01000002.1"/>
</dbReference>
<keyword evidence="7" id="KW-1185">Reference proteome</keyword>
<feature type="transmembrane region" description="Helical" evidence="5">
    <location>
        <begin position="190"/>
        <end position="209"/>
    </location>
</feature>
<protein>
    <recommendedName>
        <fullName evidence="5">Inner membrane-spanning protein YciB</fullName>
    </recommendedName>
</protein>
<feature type="transmembrane region" description="Helical" evidence="5">
    <location>
        <begin position="85"/>
        <end position="108"/>
    </location>
</feature>
<dbReference type="OrthoDB" id="9788219at2"/>
<dbReference type="AlphaFoldDB" id="A0A2N0I358"/>
<dbReference type="Pfam" id="PF04279">
    <property type="entry name" value="IspA"/>
    <property type="match status" value="1"/>
</dbReference>
<evidence type="ECO:0000313" key="7">
    <source>
        <dbReference type="Proteomes" id="UP000232587"/>
    </source>
</evidence>
<keyword evidence="3 5" id="KW-1133">Transmembrane helix</keyword>
<feature type="transmembrane region" description="Helical" evidence="5">
    <location>
        <begin position="54"/>
        <end position="73"/>
    </location>
</feature>
<feature type="transmembrane region" description="Helical" evidence="5">
    <location>
        <begin position="114"/>
        <end position="137"/>
    </location>
</feature>
<evidence type="ECO:0000313" key="6">
    <source>
        <dbReference type="EMBL" id="PKB25628.1"/>
    </source>
</evidence>
<proteinExistence type="inferred from homology"/>